<evidence type="ECO:0000259" key="2">
    <source>
        <dbReference type="Pfam" id="PF03732"/>
    </source>
</evidence>
<proteinExistence type="predicted"/>
<dbReference type="AlphaFoldDB" id="A0A8S2F1I2"/>
<feature type="compositionally biased region" description="Polar residues" evidence="1">
    <location>
        <begin position="533"/>
        <end position="547"/>
    </location>
</feature>
<evidence type="ECO:0000256" key="1">
    <source>
        <dbReference type="SAM" id="MobiDB-lite"/>
    </source>
</evidence>
<organism evidence="3 5">
    <name type="scientific">Didymodactylos carnosus</name>
    <dbReference type="NCBI Taxonomy" id="1234261"/>
    <lineage>
        <taxon>Eukaryota</taxon>
        <taxon>Metazoa</taxon>
        <taxon>Spiralia</taxon>
        <taxon>Gnathifera</taxon>
        <taxon>Rotifera</taxon>
        <taxon>Eurotatoria</taxon>
        <taxon>Bdelloidea</taxon>
        <taxon>Philodinida</taxon>
        <taxon>Philodinidae</taxon>
        <taxon>Didymodactylos</taxon>
    </lineage>
</organism>
<dbReference type="EMBL" id="CAJOBA010045694">
    <property type="protein sequence ID" value="CAF4180253.1"/>
    <property type="molecule type" value="Genomic_DNA"/>
</dbReference>
<evidence type="ECO:0000313" key="5">
    <source>
        <dbReference type="Proteomes" id="UP000677228"/>
    </source>
</evidence>
<dbReference type="EMBL" id="CAJNOK010024024">
    <property type="protein sequence ID" value="CAF1371104.1"/>
    <property type="molecule type" value="Genomic_DNA"/>
</dbReference>
<dbReference type="Proteomes" id="UP000682733">
    <property type="component" value="Unassembled WGS sequence"/>
</dbReference>
<feature type="compositionally biased region" description="Low complexity" evidence="1">
    <location>
        <begin position="587"/>
        <end position="603"/>
    </location>
</feature>
<evidence type="ECO:0000313" key="4">
    <source>
        <dbReference type="EMBL" id="CAF4180253.1"/>
    </source>
</evidence>
<dbReference type="PANTHER" id="PTHR33223:SF6">
    <property type="entry name" value="CCHC-TYPE DOMAIN-CONTAINING PROTEIN"/>
    <property type="match status" value="1"/>
</dbReference>
<accession>A0A8S2F1I2</accession>
<feature type="domain" description="Retrotransposon gag" evidence="2">
    <location>
        <begin position="403"/>
        <end position="490"/>
    </location>
</feature>
<name>A0A8S2F1I2_9BILA</name>
<sequence>MPHITRSKLNTRDLTLEECIQYATNSAKEDLSSTRNKKSSSEEKLEEQLNSVPRTSEDTLPRNTSSILSPQTKQQSPISTDPVFAHTPLISTSTLTGRSTTSLNMDNVEQFKTFENDQLDTIQILDHTRTDTILVWLSSIEQVFTDLSYKERLWPSLSYDYLDCELQDWYNKSISAFSNDWTKFKTQLGLYINQASALSTRVNFQLTTTTDHNKSVETQQESSFTNDIKAEEATQKHADQQKTNQILKTVGAFPKFHGGTGAESWLINILKQFRDLDITHEIRLYYVKHIMEDQALSWYFEHEDEFSSFAAFVKLFRAHFIKAPVVTTPVSASHTSCFSTLQSNTTCTTSEQFEGILLPALLEDFLKKQKQYSGGKENVVRWLEDLEQQFSTVNWPNDMKLKYIARFLKDEARQWYIQNSSHISSWSAFKKEFITVHSSTYYVTQSFQRLQQYSQAINQSVLQYHTHVLQLCQDANPDMDERTKVQYLMANLLPSLKMKVISKDPHTTDRFLQIARKAEDLQALVNQDERMNSNDSIGTTSNVNFSSAPYVAPPLRHTNNQKQQYTQQQQPRSQLETATDNIPITESVLPSQQVVSPSTQQQSNTDKSSTRKNSHNVSSNSQNYQYHQQPSSNRNRPWNNCDPRTIHPRDAQHFQ</sequence>
<dbReference type="InterPro" id="IPR005162">
    <property type="entry name" value="Retrotrans_gag_dom"/>
</dbReference>
<protein>
    <recommendedName>
        <fullName evidence="2">Retrotransposon gag domain-containing protein</fullName>
    </recommendedName>
</protein>
<dbReference type="PANTHER" id="PTHR33223">
    <property type="entry name" value="CCHC-TYPE DOMAIN-CONTAINING PROTEIN"/>
    <property type="match status" value="1"/>
</dbReference>
<dbReference type="Pfam" id="PF03732">
    <property type="entry name" value="Retrotrans_gag"/>
    <property type="match status" value="1"/>
</dbReference>
<feature type="compositionally biased region" description="Polar residues" evidence="1">
    <location>
        <begin position="61"/>
        <end position="79"/>
    </location>
</feature>
<dbReference type="Proteomes" id="UP000677228">
    <property type="component" value="Unassembled WGS sequence"/>
</dbReference>
<gene>
    <name evidence="3" type="ORF">OVA965_LOCUS31678</name>
    <name evidence="4" type="ORF">TMI583_LOCUS32514</name>
</gene>
<feature type="region of interest" description="Disordered" evidence="1">
    <location>
        <begin position="529"/>
        <end position="655"/>
    </location>
</feature>
<feature type="compositionally biased region" description="Basic and acidic residues" evidence="1">
    <location>
        <begin position="644"/>
        <end position="655"/>
    </location>
</feature>
<evidence type="ECO:0000313" key="3">
    <source>
        <dbReference type="EMBL" id="CAF1371104.1"/>
    </source>
</evidence>
<feature type="compositionally biased region" description="Low complexity" evidence="1">
    <location>
        <begin position="561"/>
        <end position="574"/>
    </location>
</feature>
<feature type="compositionally biased region" description="Low complexity" evidence="1">
    <location>
        <begin position="615"/>
        <end position="633"/>
    </location>
</feature>
<reference evidence="3" key="1">
    <citation type="submission" date="2021-02" db="EMBL/GenBank/DDBJ databases">
        <authorList>
            <person name="Nowell W R."/>
        </authorList>
    </citation>
    <scope>NUCLEOTIDE SEQUENCE</scope>
</reference>
<comment type="caution">
    <text evidence="3">The sequence shown here is derived from an EMBL/GenBank/DDBJ whole genome shotgun (WGS) entry which is preliminary data.</text>
</comment>
<feature type="compositionally biased region" description="Polar residues" evidence="1">
    <location>
        <begin position="575"/>
        <end position="584"/>
    </location>
</feature>
<feature type="region of interest" description="Disordered" evidence="1">
    <location>
        <begin position="24"/>
        <end position="83"/>
    </location>
</feature>